<dbReference type="EMBL" id="BK014939">
    <property type="protein sequence ID" value="DAD83630.1"/>
    <property type="molecule type" value="Genomic_DNA"/>
</dbReference>
<organism evidence="1">
    <name type="scientific">Siphoviridae sp. ct89Z21</name>
    <dbReference type="NCBI Taxonomy" id="2826168"/>
    <lineage>
        <taxon>Viruses</taxon>
        <taxon>Duplodnaviria</taxon>
        <taxon>Heunggongvirae</taxon>
        <taxon>Uroviricota</taxon>
        <taxon>Caudoviricetes</taxon>
    </lineage>
</organism>
<accession>A0A8S5MMY1</accession>
<protein>
    <submittedName>
        <fullName evidence="1">DNA gyrase inhibitor</fullName>
    </submittedName>
</protein>
<dbReference type="InterPro" id="IPR036388">
    <property type="entry name" value="WH-like_DNA-bd_sf"/>
</dbReference>
<reference evidence="1" key="1">
    <citation type="journal article" date="2021" name="Proc. Natl. Acad. Sci. U.S.A.">
        <title>A Catalog of Tens of Thousands of Viruses from Human Metagenomes Reveals Hidden Associations with Chronic Diseases.</title>
        <authorList>
            <person name="Tisza M.J."/>
            <person name="Buck C.B."/>
        </authorList>
    </citation>
    <scope>NUCLEOTIDE SEQUENCE</scope>
    <source>
        <strain evidence="1">Ct89Z21</strain>
    </source>
</reference>
<name>A0A8S5MMY1_9CAUD</name>
<sequence>MTEMERNRVVELQHQGYGYKKISTLTGLPLNTVKSFCTRHPVRYEDIAEQQGLCRNCLKQLEQTPHRRKRYFCSDACRMAWWNAHPEKVNRKAYYKLVCKNCGEEFESYGNNRRTFCSRLCYTQYRRKEACK</sequence>
<proteinExistence type="predicted"/>
<evidence type="ECO:0000313" key="1">
    <source>
        <dbReference type="EMBL" id="DAD83630.1"/>
    </source>
</evidence>
<dbReference type="Gene3D" id="1.10.10.10">
    <property type="entry name" value="Winged helix-like DNA-binding domain superfamily/Winged helix DNA-binding domain"/>
    <property type="match status" value="1"/>
</dbReference>